<dbReference type="Proteomes" id="UP000324870">
    <property type="component" value="Unassembled WGS sequence"/>
</dbReference>
<reference evidence="2 4" key="1">
    <citation type="journal article" date="2019" name="Nat. Med.">
        <title>A library of human gut bacterial isolates paired with longitudinal multiomics data enables mechanistic microbiome research.</title>
        <authorList>
            <person name="Poyet M."/>
            <person name="Groussin M."/>
            <person name="Gibbons S.M."/>
            <person name="Avila-Pacheco J."/>
            <person name="Jiang X."/>
            <person name="Kearney S.M."/>
            <person name="Perrotta A.R."/>
            <person name="Berdy B."/>
            <person name="Zhao S."/>
            <person name="Lieberman T.D."/>
            <person name="Swanson P.K."/>
            <person name="Smith M."/>
            <person name="Roesemann S."/>
            <person name="Alexander J.E."/>
            <person name="Rich S.A."/>
            <person name="Livny J."/>
            <person name="Vlamakis H."/>
            <person name="Clish C."/>
            <person name="Bullock K."/>
            <person name="Deik A."/>
            <person name="Scott J."/>
            <person name="Pierce K.A."/>
            <person name="Xavier R.J."/>
            <person name="Alm E.J."/>
        </authorList>
    </citation>
    <scope>NUCLEOTIDE SEQUENCE [LARGE SCALE GENOMIC DNA]</scope>
    <source>
        <strain evidence="2 4">BIOML-A1</strain>
    </source>
</reference>
<feature type="region of interest" description="Disordered" evidence="1">
    <location>
        <begin position="1"/>
        <end position="20"/>
    </location>
</feature>
<dbReference type="EMBL" id="JAWDES010000003">
    <property type="protein sequence ID" value="MDU0258677.1"/>
    <property type="molecule type" value="Genomic_DNA"/>
</dbReference>
<dbReference type="AlphaFoldDB" id="A0AAE4RWB9"/>
<evidence type="ECO:0000313" key="2">
    <source>
        <dbReference type="EMBL" id="KAA3158724.1"/>
    </source>
</evidence>
<accession>A0AAE4RWB9</accession>
<name>A0AAE4RWB9_9BACT</name>
<reference evidence="3" key="2">
    <citation type="submission" date="2023-10" db="EMBL/GenBank/DDBJ databases">
        <title>Genome Sequence of the Bacteria from From Gut Wall in Crohn's Disease.</title>
        <authorList>
            <person name="Rodriguez-Palacios A."/>
        </authorList>
    </citation>
    <scope>NUCLEOTIDE SEQUENCE</scope>
    <source>
        <strain evidence="3">CavFT-hAR58</strain>
    </source>
</reference>
<dbReference type="EMBL" id="VVND01000016">
    <property type="protein sequence ID" value="KAA3158724.1"/>
    <property type="molecule type" value="Genomic_DNA"/>
</dbReference>
<sequence>MNKISEIPEQTPIAEKPTVEMPADPWRCGACGSLRVSCQVWVDSNTYEVQSMAEDKDDLWCDDCAEHTRQVRESELMSDTVEPWWNDGTTEEDREIITGLNPENFSPKDDRKAFRDACDMWWNGRTNDEKIRLWRQATAPEEE</sequence>
<dbReference type="Proteomes" id="UP001181347">
    <property type="component" value="Unassembled WGS sequence"/>
</dbReference>
<organism evidence="3 5">
    <name type="scientific">Alistipes finegoldii</name>
    <dbReference type="NCBI Taxonomy" id="214856"/>
    <lineage>
        <taxon>Bacteria</taxon>
        <taxon>Pseudomonadati</taxon>
        <taxon>Bacteroidota</taxon>
        <taxon>Bacteroidia</taxon>
        <taxon>Bacteroidales</taxon>
        <taxon>Rikenellaceae</taxon>
        <taxon>Alistipes</taxon>
    </lineage>
</organism>
<evidence type="ECO:0000313" key="5">
    <source>
        <dbReference type="Proteomes" id="UP001181347"/>
    </source>
</evidence>
<gene>
    <name evidence="2" type="ORF">F2A26_11005</name>
    <name evidence="3" type="ORF">RVH17_00850</name>
</gene>
<evidence type="ECO:0000313" key="3">
    <source>
        <dbReference type="EMBL" id="MDU0258677.1"/>
    </source>
</evidence>
<protein>
    <submittedName>
        <fullName evidence="3">Uncharacterized protein</fullName>
    </submittedName>
</protein>
<keyword evidence="4" id="KW-1185">Reference proteome</keyword>
<evidence type="ECO:0000313" key="4">
    <source>
        <dbReference type="Proteomes" id="UP000324870"/>
    </source>
</evidence>
<dbReference type="GeneID" id="92758350"/>
<comment type="caution">
    <text evidence="3">The sequence shown here is derived from an EMBL/GenBank/DDBJ whole genome shotgun (WGS) entry which is preliminary data.</text>
</comment>
<proteinExistence type="predicted"/>
<dbReference type="RefSeq" id="WP_015545965.1">
    <property type="nucleotide sequence ID" value="NZ_BAAFKU010000021.1"/>
</dbReference>
<evidence type="ECO:0000256" key="1">
    <source>
        <dbReference type="SAM" id="MobiDB-lite"/>
    </source>
</evidence>